<organism evidence="4 5">
    <name type="scientific">Apostasia shenzhenica</name>
    <dbReference type="NCBI Taxonomy" id="1088818"/>
    <lineage>
        <taxon>Eukaryota</taxon>
        <taxon>Viridiplantae</taxon>
        <taxon>Streptophyta</taxon>
        <taxon>Embryophyta</taxon>
        <taxon>Tracheophyta</taxon>
        <taxon>Spermatophyta</taxon>
        <taxon>Magnoliopsida</taxon>
        <taxon>Liliopsida</taxon>
        <taxon>Asparagales</taxon>
        <taxon>Orchidaceae</taxon>
        <taxon>Apostasioideae</taxon>
        <taxon>Apostasia</taxon>
    </lineage>
</organism>
<protein>
    <submittedName>
        <fullName evidence="4">Retrovirus-related Pol polyprotein from transposon TNT 1-94</fullName>
    </submittedName>
</protein>
<sequence length="340" mass="39618">MALLTHISDDAICEGLSANRPPLFKGQHYNFWKRMMMIYLQGMDIELWEVTKKPFVIPKNEDKITPKEFADLEVEEKRLAQLNAKALNHLQCGLSPSEFNRICNLNTAYEVWSKLELTYEGTNQVKESKINMLIHDYELFEMHPNESIKDMFTRFTNITNGLISLGKMFTNEELVRKVLRCLPRDYDAKATAIVEARDLSTLELDMLLGSLTTYELEMKRKRKKNEEDENAKKKKTLALKVSSPISSASDTNSSEDDEEKLKDEIALISRRFDTLMKKKRHLFRRSQRKSFKNRENKDNTLKAKEDDIICYKCNKPGHIKPNCPVPYQRAEPDQGELRWG</sequence>
<keyword evidence="1" id="KW-0863">Zinc-finger</keyword>
<dbReference type="PANTHER" id="PTHR34676">
    <property type="entry name" value="DUF4219 DOMAIN-CONTAINING PROTEIN-RELATED"/>
    <property type="match status" value="1"/>
</dbReference>
<dbReference type="GO" id="GO:0003676">
    <property type="term" value="F:nucleic acid binding"/>
    <property type="evidence" value="ECO:0007669"/>
    <property type="project" value="InterPro"/>
</dbReference>
<reference evidence="4 5" key="1">
    <citation type="journal article" date="2017" name="Nature">
        <title>The Apostasia genome and the evolution of orchids.</title>
        <authorList>
            <person name="Zhang G.Q."/>
            <person name="Liu K.W."/>
            <person name="Li Z."/>
            <person name="Lohaus R."/>
            <person name="Hsiao Y.Y."/>
            <person name="Niu S.C."/>
            <person name="Wang J.Y."/>
            <person name="Lin Y.C."/>
            <person name="Xu Q."/>
            <person name="Chen L.J."/>
            <person name="Yoshida K."/>
            <person name="Fujiwara S."/>
            <person name="Wang Z.W."/>
            <person name="Zhang Y.Q."/>
            <person name="Mitsuda N."/>
            <person name="Wang M."/>
            <person name="Liu G.H."/>
            <person name="Pecoraro L."/>
            <person name="Huang H.X."/>
            <person name="Xiao X.J."/>
            <person name="Lin M."/>
            <person name="Wu X.Y."/>
            <person name="Wu W.L."/>
            <person name="Chen Y.Y."/>
            <person name="Chang S.B."/>
            <person name="Sakamoto S."/>
            <person name="Ohme-Takagi M."/>
            <person name="Yagi M."/>
            <person name="Zeng S.J."/>
            <person name="Shen C.Y."/>
            <person name="Yeh C.M."/>
            <person name="Luo Y.B."/>
            <person name="Tsai W.C."/>
            <person name="Van de Peer Y."/>
            <person name="Liu Z.J."/>
        </authorList>
    </citation>
    <scope>NUCLEOTIDE SEQUENCE [LARGE SCALE GENOMIC DNA]</scope>
    <source>
        <strain evidence="5">cv. Shenzhen</strain>
        <tissue evidence="4">Stem</tissue>
    </source>
</reference>
<feature type="domain" description="CCHC-type" evidence="3">
    <location>
        <begin position="310"/>
        <end position="324"/>
    </location>
</feature>
<dbReference type="STRING" id="1088818.A0A2I0AHC1"/>
<evidence type="ECO:0000313" key="5">
    <source>
        <dbReference type="Proteomes" id="UP000236161"/>
    </source>
</evidence>
<dbReference type="OrthoDB" id="1418274at2759"/>
<accession>A0A2I0AHC1</accession>
<gene>
    <name evidence="4" type="ORF">AXF42_Ash000789</name>
</gene>
<evidence type="ECO:0000256" key="2">
    <source>
        <dbReference type="SAM" id="MobiDB-lite"/>
    </source>
</evidence>
<dbReference type="PANTHER" id="PTHR34676:SF8">
    <property type="entry name" value="TRANSMEMBRANE PROTEIN"/>
    <property type="match status" value="1"/>
</dbReference>
<dbReference type="Proteomes" id="UP000236161">
    <property type="component" value="Unassembled WGS sequence"/>
</dbReference>
<dbReference type="SMART" id="SM00343">
    <property type="entry name" value="ZnF_C2HC"/>
    <property type="match status" value="1"/>
</dbReference>
<dbReference type="GO" id="GO:0008270">
    <property type="term" value="F:zinc ion binding"/>
    <property type="evidence" value="ECO:0007669"/>
    <property type="project" value="UniProtKB-KW"/>
</dbReference>
<dbReference type="Gene3D" id="4.10.60.10">
    <property type="entry name" value="Zinc finger, CCHC-type"/>
    <property type="match status" value="1"/>
</dbReference>
<feature type="region of interest" description="Disordered" evidence="2">
    <location>
        <begin position="219"/>
        <end position="260"/>
    </location>
</feature>
<dbReference type="EMBL" id="KZ451982">
    <property type="protein sequence ID" value="PKA54953.1"/>
    <property type="molecule type" value="Genomic_DNA"/>
</dbReference>
<name>A0A2I0AHC1_9ASPA</name>
<evidence type="ECO:0000256" key="1">
    <source>
        <dbReference type="PROSITE-ProRule" id="PRU00047"/>
    </source>
</evidence>
<feature type="compositionally biased region" description="Polar residues" evidence="2">
    <location>
        <begin position="243"/>
        <end position="252"/>
    </location>
</feature>
<dbReference type="InterPro" id="IPR036875">
    <property type="entry name" value="Znf_CCHC_sf"/>
</dbReference>
<dbReference type="PROSITE" id="PS50158">
    <property type="entry name" value="ZF_CCHC"/>
    <property type="match status" value="1"/>
</dbReference>
<evidence type="ECO:0000313" key="4">
    <source>
        <dbReference type="EMBL" id="PKA54953.1"/>
    </source>
</evidence>
<keyword evidence="5" id="KW-1185">Reference proteome</keyword>
<dbReference type="Pfam" id="PF00098">
    <property type="entry name" value="zf-CCHC"/>
    <property type="match status" value="1"/>
</dbReference>
<keyword evidence="1" id="KW-0862">Zinc</keyword>
<dbReference type="Pfam" id="PF14223">
    <property type="entry name" value="Retrotran_gag_2"/>
    <property type="match status" value="1"/>
</dbReference>
<dbReference type="SUPFAM" id="SSF57756">
    <property type="entry name" value="Retrovirus zinc finger-like domains"/>
    <property type="match status" value="1"/>
</dbReference>
<evidence type="ECO:0000259" key="3">
    <source>
        <dbReference type="PROSITE" id="PS50158"/>
    </source>
</evidence>
<dbReference type="AlphaFoldDB" id="A0A2I0AHC1"/>
<proteinExistence type="predicted"/>
<keyword evidence="1" id="KW-0479">Metal-binding</keyword>
<dbReference type="InterPro" id="IPR001878">
    <property type="entry name" value="Znf_CCHC"/>
</dbReference>